<protein>
    <submittedName>
        <fullName evidence="7">Lipopolysaccharide biosynthesis protein</fullName>
    </submittedName>
</protein>
<proteinExistence type="predicted"/>
<dbReference type="PANTHER" id="PTHR30250:SF11">
    <property type="entry name" value="O-ANTIGEN TRANSPORTER-RELATED"/>
    <property type="match status" value="1"/>
</dbReference>
<evidence type="ECO:0000256" key="4">
    <source>
        <dbReference type="ARBA" id="ARBA00022989"/>
    </source>
</evidence>
<comment type="subcellular location">
    <subcellularLocation>
        <location evidence="1">Cell membrane</location>
        <topology evidence="1">Multi-pass membrane protein</topology>
    </subcellularLocation>
</comment>
<feature type="transmembrane region" description="Helical" evidence="6">
    <location>
        <begin position="136"/>
        <end position="157"/>
    </location>
</feature>
<accession>A0ABW3HFN9</accession>
<feature type="transmembrane region" description="Helical" evidence="6">
    <location>
        <begin position="103"/>
        <end position="124"/>
    </location>
</feature>
<feature type="transmembrane region" description="Helical" evidence="6">
    <location>
        <begin position="402"/>
        <end position="420"/>
    </location>
</feature>
<evidence type="ECO:0000256" key="2">
    <source>
        <dbReference type="ARBA" id="ARBA00022475"/>
    </source>
</evidence>
<feature type="transmembrane region" description="Helical" evidence="6">
    <location>
        <begin position="277"/>
        <end position="296"/>
    </location>
</feature>
<keyword evidence="8" id="KW-1185">Reference proteome</keyword>
<feature type="transmembrane region" description="Helical" evidence="6">
    <location>
        <begin position="77"/>
        <end position="97"/>
    </location>
</feature>
<feature type="transmembrane region" description="Helical" evidence="6">
    <location>
        <begin position="372"/>
        <end position="390"/>
    </location>
</feature>
<feature type="transmembrane region" description="Helical" evidence="6">
    <location>
        <begin position="204"/>
        <end position="224"/>
    </location>
</feature>
<dbReference type="Proteomes" id="UP001597044">
    <property type="component" value="Unassembled WGS sequence"/>
</dbReference>
<feature type="transmembrane region" description="Helical" evidence="6">
    <location>
        <begin position="347"/>
        <end position="366"/>
    </location>
</feature>
<keyword evidence="3 6" id="KW-0812">Transmembrane</keyword>
<evidence type="ECO:0000256" key="1">
    <source>
        <dbReference type="ARBA" id="ARBA00004651"/>
    </source>
</evidence>
<evidence type="ECO:0000256" key="5">
    <source>
        <dbReference type="ARBA" id="ARBA00023136"/>
    </source>
</evidence>
<dbReference type="EMBL" id="JBHTIT010000001">
    <property type="protein sequence ID" value="MFD0950030.1"/>
    <property type="molecule type" value="Genomic_DNA"/>
</dbReference>
<organism evidence="7 8">
    <name type="scientific">Paraperlucidibaca wandonensis</name>
    <dbReference type="NCBI Taxonomy" id="1268273"/>
    <lineage>
        <taxon>Bacteria</taxon>
        <taxon>Pseudomonadati</taxon>
        <taxon>Pseudomonadota</taxon>
        <taxon>Gammaproteobacteria</taxon>
        <taxon>Moraxellales</taxon>
        <taxon>Moraxellaceae</taxon>
        <taxon>Paraperlucidibaca</taxon>
    </lineage>
</organism>
<comment type="caution">
    <text evidence="7">The sequence shown here is derived from an EMBL/GenBank/DDBJ whole genome shotgun (WGS) entry which is preliminary data.</text>
</comment>
<keyword evidence="4 6" id="KW-1133">Transmembrane helix</keyword>
<keyword evidence="2" id="KW-1003">Cell membrane</keyword>
<feature type="transmembrane region" description="Helical" evidence="6">
    <location>
        <begin position="426"/>
        <end position="446"/>
    </location>
</feature>
<evidence type="ECO:0000256" key="6">
    <source>
        <dbReference type="SAM" id="Phobius"/>
    </source>
</evidence>
<evidence type="ECO:0000313" key="7">
    <source>
        <dbReference type="EMBL" id="MFD0950030.1"/>
    </source>
</evidence>
<dbReference type="RefSeq" id="WP_379070349.1">
    <property type="nucleotide sequence ID" value="NZ_JBHTIT010000001.1"/>
</dbReference>
<dbReference type="InterPro" id="IPR050833">
    <property type="entry name" value="Poly_Biosynth_Transport"/>
</dbReference>
<sequence length="452" mass="50360">MNRNILFYGGATGVAQIFSFLALFAYTAMLKPEMYALVAIFETVILLLQSCISGAIDRSSQRFYLELEPDKVISTSASIAIAGALLLFPLTIAGTMLSSQVTLFEFVIIYVTAVSYVLHTIVIVKYQFAQRPMDYFLATVAKSLSFLIGSIFFLYVLKMQAQSFLYASLTSALILLVISICVTKPKLSALGDKALVKEMLSYSLPFVPTLLASWFITWSVRFFMVGHIQAQDIGVFSAAQKVAMVFFIFTQTVTLVATPALFRLLKDGKEEQAKNNMLLSIKALMIVALGITFFLPDILRLVMSDEYQNIQGYITILMYVNFIAAILGVSSSILFSYYKKTALQMKVFLFIALVSITLNSTLIPIFKMHGLVFSLLIPITLLIFLHFYIVKTQLSFSGLGSKVMAIAAIFSILLLVSYYLKELGTGKSFVLLYEFGIILTLGFWTYKSRKVA</sequence>
<feature type="transmembrane region" description="Helical" evidence="6">
    <location>
        <begin position="163"/>
        <end position="183"/>
    </location>
</feature>
<name>A0ABW3HFN9_9GAMM</name>
<reference evidence="8" key="1">
    <citation type="journal article" date="2019" name="Int. J. Syst. Evol. Microbiol.">
        <title>The Global Catalogue of Microorganisms (GCM) 10K type strain sequencing project: providing services to taxonomists for standard genome sequencing and annotation.</title>
        <authorList>
            <consortium name="The Broad Institute Genomics Platform"/>
            <consortium name="The Broad Institute Genome Sequencing Center for Infectious Disease"/>
            <person name="Wu L."/>
            <person name="Ma J."/>
        </authorList>
    </citation>
    <scope>NUCLEOTIDE SEQUENCE [LARGE SCALE GENOMIC DNA]</scope>
    <source>
        <strain evidence="8">CCUG 63419</strain>
    </source>
</reference>
<dbReference type="PANTHER" id="PTHR30250">
    <property type="entry name" value="PST FAMILY PREDICTED COLANIC ACID TRANSPORTER"/>
    <property type="match status" value="1"/>
</dbReference>
<feature type="transmembrane region" description="Helical" evidence="6">
    <location>
        <begin position="34"/>
        <end position="56"/>
    </location>
</feature>
<gene>
    <name evidence="7" type="ORF">ACFQ0F_06450</name>
</gene>
<dbReference type="Pfam" id="PF13440">
    <property type="entry name" value="Polysacc_synt_3"/>
    <property type="match status" value="1"/>
</dbReference>
<feature type="transmembrane region" description="Helical" evidence="6">
    <location>
        <begin position="244"/>
        <end position="265"/>
    </location>
</feature>
<keyword evidence="5 6" id="KW-0472">Membrane</keyword>
<feature type="transmembrane region" description="Helical" evidence="6">
    <location>
        <begin position="5"/>
        <end position="28"/>
    </location>
</feature>
<feature type="transmembrane region" description="Helical" evidence="6">
    <location>
        <begin position="316"/>
        <end position="335"/>
    </location>
</feature>
<evidence type="ECO:0000313" key="8">
    <source>
        <dbReference type="Proteomes" id="UP001597044"/>
    </source>
</evidence>
<evidence type="ECO:0000256" key="3">
    <source>
        <dbReference type="ARBA" id="ARBA00022692"/>
    </source>
</evidence>